<dbReference type="PIRSF" id="PIRSF004649">
    <property type="entry name" value="MlaC"/>
    <property type="match status" value="1"/>
</dbReference>
<reference evidence="3" key="1">
    <citation type="journal article" date="2019" name="Int. J. Syst. Evol. Microbiol.">
        <title>The Global Catalogue of Microorganisms (GCM) 10K type strain sequencing project: providing services to taxonomists for standard genome sequencing and annotation.</title>
        <authorList>
            <consortium name="The Broad Institute Genomics Platform"/>
            <consortium name="The Broad Institute Genome Sequencing Center for Infectious Disease"/>
            <person name="Wu L."/>
            <person name="Ma J."/>
        </authorList>
    </citation>
    <scope>NUCLEOTIDE SEQUENCE [LARGE SCALE GENOMIC DNA]</scope>
    <source>
        <strain evidence="3">JCM 18720</strain>
    </source>
</reference>
<gene>
    <name evidence="2" type="ORF">GCM10025772_27340</name>
</gene>
<dbReference type="InterPro" id="IPR042245">
    <property type="entry name" value="Tgt2/MlaC_sf"/>
</dbReference>
<proteinExistence type="predicted"/>
<evidence type="ECO:0000313" key="2">
    <source>
        <dbReference type="EMBL" id="GAA5194414.1"/>
    </source>
</evidence>
<dbReference type="EMBL" id="BAABLF010000029">
    <property type="protein sequence ID" value="GAA5194414.1"/>
    <property type="molecule type" value="Genomic_DNA"/>
</dbReference>
<dbReference type="Gene3D" id="3.10.450.710">
    <property type="entry name" value="Tgt2/MlaC"/>
    <property type="match status" value="1"/>
</dbReference>
<dbReference type="PANTHER" id="PTHR36573:SF1">
    <property type="entry name" value="INTERMEMBRANE PHOSPHOLIPID TRANSPORT SYSTEM BINDING PROTEIN MLAC"/>
    <property type="match status" value="1"/>
</dbReference>
<dbReference type="Pfam" id="PF05494">
    <property type="entry name" value="MlaC"/>
    <property type="match status" value="1"/>
</dbReference>
<accession>A0ABP9SED3</accession>
<keyword evidence="1" id="KW-0732">Signal</keyword>
<organism evidence="2 3">
    <name type="scientific">Ferrimonas gelatinilytica</name>
    <dbReference type="NCBI Taxonomy" id="1255257"/>
    <lineage>
        <taxon>Bacteria</taxon>
        <taxon>Pseudomonadati</taxon>
        <taxon>Pseudomonadota</taxon>
        <taxon>Gammaproteobacteria</taxon>
        <taxon>Alteromonadales</taxon>
        <taxon>Ferrimonadaceae</taxon>
        <taxon>Ferrimonas</taxon>
    </lineage>
</organism>
<protein>
    <submittedName>
        <fullName evidence="2">ABC transporter substrate-binding protein</fullName>
    </submittedName>
</protein>
<feature type="chain" id="PRO_5045785935" evidence="1">
    <location>
        <begin position="22"/>
        <end position="214"/>
    </location>
</feature>
<evidence type="ECO:0000256" key="1">
    <source>
        <dbReference type="SAM" id="SignalP"/>
    </source>
</evidence>
<dbReference type="InterPro" id="IPR008869">
    <property type="entry name" value="MlaC/ttg2D"/>
</dbReference>
<feature type="signal peptide" evidence="1">
    <location>
        <begin position="1"/>
        <end position="21"/>
    </location>
</feature>
<dbReference type="Proteomes" id="UP001501600">
    <property type="component" value="Unassembled WGS sequence"/>
</dbReference>
<dbReference type="PANTHER" id="PTHR36573">
    <property type="entry name" value="INTERMEMBRANE PHOSPHOLIPID TRANSPORT SYSTEM BINDING PROTEIN MLAC"/>
    <property type="match status" value="1"/>
</dbReference>
<sequence>MTKMIKFALLFLATWCLSAQGQSPVDHSDPYRLVEQVAQQTFDRFERDREKIAQSPDHLKLIVDELMMPHVDYRYAALKVVGPQARQLSKPQLQRFTDVFKQYMIATFAQAFTEYTNQKVQFQPAQPVGEQRIVTVGVNIVEPGREPISLQFKARRDKRSGEWKAIDMIAEGVSLLATKEAEIGGLIRREGIDAVSDKLEAQSAKPLVPARERS</sequence>
<dbReference type="RefSeq" id="WP_345317731.1">
    <property type="nucleotide sequence ID" value="NZ_BAABLF010000029.1"/>
</dbReference>
<name>A0ABP9SED3_9GAMM</name>
<evidence type="ECO:0000313" key="3">
    <source>
        <dbReference type="Proteomes" id="UP001501600"/>
    </source>
</evidence>
<comment type="caution">
    <text evidence="2">The sequence shown here is derived from an EMBL/GenBank/DDBJ whole genome shotgun (WGS) entry which is preliminary data.</text>
</comment>
<keyword evidence="3" id="KW-1185">Reference proteome</keyword>